<evidence type="ECO:0000313" key="6">
    <source>
        <dbReference type="EnsemblProtists" id="EOD16537"/>
    </source>
</evidence>
<evidence type="ECO:0000256" key="2">
    <source>
        <dbReference type="ARBA" id="ARBA00009540"/>
    </source>
</evidence>
<protein>
    <recommendedName>
        <fullName evidence="4">Oxidation resistance protein 1</fullName>
    </recommendedName>
</protein>
<proteinExistence type="inferred from homology"/>
<reference evidence="7" key="1">
    <citation type="journal article" date="2013" name="Nature">
        <title>Pan genome of the phytoplankton Emiliania underpins its global distribution.</title>
        <authorList>
            <person name="Read B.A."/>
            <person name="Kegel J."/>
            <person name="Klute M.J."/>
            <person name="Kuo A."/>
            <person name="Lefebvre S.C."/>
            <person name="Maumus F."/>
            <person name="Mayer C."/>
            <person name="Miller J."/>
            <person name="Monier A."/>
            <person name="Salamov A."/>
            <person name="Young J."/>
            <person name="Aguilar M."/>
            <person name="Claverie J.M."/>
            <person name="Frickenhaus S."/>
            <person name="Gonzalez K."/>
            <person name="Herman E.K."/>
            <person name="Lin Y.C."/>
            <person name="Napier J."/>
            <person name="Ogata H."/>
            <person name="Sarno A.F."/>
            <person name="Shmutz J."/>
            <person name="Schroeder D."/>
            <person name="de Vargas C."/>
            <person name="Verret F."/>
            <person name="von Dassow P."/>
            <person name="Valentin K."/>
            <person name="Van de Peer Y."/>
            <person name="Wheeler G."/>
            <person name="Dacks J.B."/>
            <person name="Delwiche C.F."/>
            <person name="Dyhrman S.T."/>
            <person name="Glockner G."/>
            <person name="John U."/>
            <person name="Richards T."/>
            <person name="Worden A.Z."/>
            <person name="Zhang X."/>
            <person name="Grigoriev I.V."/>
            <person name="Allen A.E."/>
            <person name="Bidle K."/>
            <person name="Borodovsky M."/>
            <person name="Bowler C."/>
            <person name="Brownlee C."/>
            <person name="Cock J.M."/>
            <person name="Elias M."/>
            <person name="Gladyshev V.N."/>
            <person name="Groth M."/>
            <person name="Guda C."/>
            <person name="Hadaegh A."/>
            <person name="Iglesias-Rodriguez M.D."/>
            <person name="Jenkins J."/>
            <person name="Jones B.M."/>
            <person name="Lawson T."/>
            <person name="Leese F."/>
            <person name="Lindquist E."/>
            <person name="Lobanov A."/>
            <person name="Lomsadze A."/>
            <person name="Malik S.B."/>
            <person name="Marsh M.E."/>
            <person name="Mackinder L."/>
            <person name="Mock T."/>
            <person name="Mueller-Roeber B."/>
            <person name="Pagarete A."/>
            <person name="Parker M."/>
            <person name="Probert I."/>
            <person name="Quesneville H."/>
            <person name="Raines C."/>
            <person name="Rensing S.A."/>
            <person name="Riano-Pachon D.M."/>
            <person name="Richier S."/>
            <person name="Rokitta S."/>
            <person name="Shiraiwa Y."/>
            <person name="Soanes D.M."/>
            <person name="van der Giezen M."/>
            <person name="Wahlund T.M."/>
            <person name="Williams B."/>
            <person name="Wilson W."/>
            <person name="Wolfe G."/>
            <person name="Wurch L.L."/>
        </authorList>
    </citation>
    <scope>NUCLEOTIDE SEQUENCE</scope>
</reference>
<evidence type="ECO:0000256" key="1">
    <source>
        <dbReference type="ARBA" id="ARBA00004173"/>
    </source>
</evidence>
<dbReference type="PROSITE" id="PS51886">
    <property type="entry name" value="TLDC"/>
    <property type="match status" value="1"/>
</dbReference>
<dbReference type="Proteomes" id="UP000013827">
    <property type="component" value="Unassembled WGS sequence"/>
</dbReference>
<name>A0A0D3IZ52_EMIH1</name>
<keyword evidence="7" id="KW-1185">Reference proteome</keyword>
<evidence type="ECO:0000259" key="5">
    <source>
        <dbReference type="PROSITE" id="PS51886"/>
    </source>
</evidence>
<feature type="domain" description="TLDc" evidence="5">
    <location>
        <begin position="172"/>
        <end position="349"/>
    </location>
</feature>
<accession>A0A0D3IZ52</accession>
<evidence type="ECO:0000256" key="3">
    <source>
        <dbReference type="ARBA" id="ARBA00023128"/>
    </source>
</evidence>
<organism evidence="6 7">
    <name type="scientific">Emiliania huxleyi (strain CCMP1516)</name>
    <dbReference type="NCBI Taxonomy" id="280463"/>
    <lineage>
        <taxon>Eukaryota</taxon>
        <taxon>Haptista</taxon>
        <taxon>Haptophyta</taxon>
        <taxon>Prymnesiophyceae</taxon>
        <taxon>Isochrysidales</taxon>
        <taxon>Noelaerhabdaceae</taxon>
        <taxon>Emiliania</taxon>
    </lineage>
</organism>
<dbReference type="Pfam" id="PF07534">
    <property type="entry name" value="TLD"/>
    <property type="match status" value="1"/>
</dbReference>
<comment type="subcellular location">
    <subcellularLocation>
        <location evidence="1">Mitochondrion</location>
    </subcellularLocation>
</comment>
<dbReference type="PaxDb" id="2903-EOD16537"/>
<dbReference type="RefSeq" id="XP_005768966.1">
    <property type="nucleotide sequence ID" value="XM_005768909.1"/>
</dbReference>
<dbReference type="STRING" id="2903.R1C347"/>
<dbReference type="GeneID" id="17262686"/>
<dbReference type="eggNOG" id="KOG1897">
    <property type="taxonomic scope" value="Eukaryota"/>
</dbReference>
<evidence type="ECO:0000313" key="7">
    <source>
        <dbReference type="Proteomes" id="UP000013827"/>
    </source>
</evidence>
<sequence>MDLLRALFGSRCSLSEPLTLSPGDDPPPPLPPLLTLPADALVHLCTSLSVEDLSRLSLVIGGLPDEVWRHSLRSWIARVDRFGCDSGDDLEAWLEEAAAALVVSGGAGDRPLRALVNRLRPLLCAVCDEGEASQVFFAASRQGACERCASERPLELERWRRAQCVREARALALQDEASRAELEAALRDVLPLPAGGSRLLFSSDRHGGSATALLRAARDEPCSVVLVTERPRASSAAAAERRAFGAFVATAWPRAAGEGRRWFGDARCCLFGIAPRVVVHAATRADEHYCLVSRQGIGFGGDVDGGHALSLSPDLSVGRCLPSRTYGDTSRLASGVDFVAERVQLWGVAEEPAAKARASRRAAWEAGGDGVLEGAALKPGADKLMLEFVGIERDVQTALSRVVKGVGGLSHASWRSFVNDRKTADAHGFIDGDLIEAFLDLPPRKKEEVVAGLDMTAEQLSRSSWRASTDMSTLSCFGGIALRGSGTGLYANYQGRSGDKCFQPYKGSPGPAHGHG</sequence>
<dbReference type="PANTHER" id="PTHR23354:SF62">
    <property type="entry name" value="MUSTARD, ISOFORM V"/>
    <property type="match status" value="1"/>
</dbReference>
<keyword evidence="3" id="KW-0496">Mitochondrion</keyword>
<dbReference type="AlphaFoldDB" id="A0A0D3IZ52"/>
<dbReference type="KEGG" id="ehx:EMIHUDRAFT_245005"/>
<dbReference type="SMART" id="SM00584">
    <property type="entry name" value="TLDc"/>
    <property type="match status" value="1"/>
</dbReference>
<dbReference type="InterPro" id="IPR006571">
    <property type="entry name" value="TLDc_dom"/>
</dbReference>
<dbReference type="GO" id="GO:0005739">
    <property type="term" value="C:mitochondrion"/>
    <property type="evidence" value="ECO:0007669"/>
    <property type="project" value="UniProtKB-SubCell"/>
</dbReference>
<dbReference type="PANTHER" id="PTHR23354">
    <property type="entry name" value="NUCLEOLAR PROTEIN 7/ESTROGEN RECEPTOR COACTIVATOR-RELATED"/>
    <property type="match status" value="1"/>
</dbReference>
<dbReference type="EnsemblProtists" id="EOD16537">
    <property type="protein sequence ID" value="EOD16537"/>
    <property type="gene ID" value="EMIHUDRAFT_245005"/>
</dbReference>
<evidence type="ECO:0000256" key="4">
    <source>
        <dbReference type="ARBA" id="ARBA00040604"/>
    </source>
</evidence>
<reference evidence="6" key="2">
    <citation type="submission" date="2024-10" db="UniProtKB">
        <authorList>
            <consortium name="EnsemblProtists"/>
        </authorList>
    </citation>
    <scope>IDENTIFICATION</scope>
</reference>
<comment type="similarity">
    <text evidence="2">Belongs to the OXR1 family.</text>
</comment>
<dbReference type="HOGENOM" id="CLU_528342_0_0_1"/>
<dbReference type="Gene3D" id="1.10.150.910">
    <property type="match status" value="1"/>
</dbReference>